<dbReference type="InterPro" id="IPR036899">
    <property type="entry name" value="Ribosomal_uL13_sf"/>
</dbReference>
<organism evidence="5 6">
    <name type="scientific">Candidatus Kaiserbacteria bacterium RIFCSPHIGHO2_01_FULL_56_24</name>
    <dbReference type="NCBI Taxonomy" id="1798487"/>
    <lineage>
        <taxon>Bacteria</taxon>
        <taxon>Candidatus Kaiseribacteriota</taxon>
    </lineage>
</organism>
<dbReference type="NCBIfam" id="TIGR01066">
    <property type="entry name" value="rplM_bact"/>
    <property type="match status" value="1"/>
</dbReference>
<dbReference type="Gene3D" id="3.90.1180.10">
    <property type="entry name" value="Ribosomal protein L13"/>
    <property type="match status" value="1"/>
</dbReference>
<reference evidence="5 6" key="1">
    <citation type="journal article" date="2016" name="Nat. Commun.">
        <title>Thousands of microbial genomes shed light on interconnected biogeochemical processes in an aquifer system.</title>
        <authorList>
            <person name="Anantharaman K."/>
            <person name="Brown C.T."/>
            <person name="Hug L.A."/>
            <person name="Sharon I."/>
            <person name="Castelle C.J."/>
            <person name="Probst A.J."/>
            <person name="Thomas B.C."/>
            <person name="Singh A."/>
            <person name="Wilkins M.J."/>
            <person name="Karaoz U."/>
            <person name="Brodie E.L."/>
            <person name="Williams K.H."/>
            <person name="Hubbard S.S."/>
            <person name="Banfield J.F."/>
        </authorList>
    </citation>
    <scope>NUCLEOTIDE SEQUENCE [LARGE SCALE GENOMIC DNA]</scope>
</reference>
<dbReference type="CDD" id="cd00392">
    <property type="entry name" value="Ribosomal_L13"/>
    <property type="match status" value="1"/>
</dbReference>
<comment type="similarity">
    <text evidence="1">Belongs to the universal ribosomal protein uL13 family.</text>
</comment>
<dbReference type="EMBL" id="MFLA01000015">
    <property type="protein sequence ID" value="OGG60005.1"/>
    <property type="molecule type" value="Genomic_DNA"/>
</dbReference>
<dbReference type="SUPFAM" id="SSF52161">
    <property type="entry name" value="Ribosomal protein L13"/>
    <property type="match status" value="1"/>
</dbReference>
<evidence type="ECO:0000256" key="3">
    <source>
        <dbReference type="ARBA" id="ARBA00023274"/>
    </source>
</evidence>
<dbReference type="GO" id="GO:0003735">
    <property type="term" value="F:structural constituent of ribosome"/>
    <property type="evidence" value="ECO:0007669"/>
    <property type="project" value="InterPro"/>
</dbReference>
<dbReference type="InterPro" id="IPR005823">
    <property type="entry name" value="Ribosomal_uL13_bac-type"/>
</dbReference>
<evidence type="ECO:0000313" key="5">
    <source>
        <dbReference type="EMBL" id="OGG60005.1"/>
    </source>
</evidence>
<evidence type="ECO:0000256" key="4">
    <source>
        <dbReference type="ARBA" id="ARBA00035499"/>
    </source>
</evidence>
<dbReference type="PANTHER" id="PTHR11545">
    <property type="entry name" value="RIBOSOMAL PROTEIN L13"/>
    <property type="match status" value="1"/>
</dbReference>
<dbReference type="GO" id="GO:0017148">
    <property type="term" value="P:negative regulation of translation"/>
    <property type="evidence" value="ECO:0007669"/>
    <property type="project" value="TreeGrafter"/>
</dbReference>
<keyword evidence="2 5" id="KW-0689">Ribosomal protein</keyword>
<dbReference type="GO" id="GO:0003729">
    <property type="term" value="F:mRNA binding"/>
    <property type="evidence" value="ECO:0007669"/>
    <property type="project" value="TreeGrafter"/>
</dbReference>
<dbReference type="Pfam" id="PF00572">
    <property type="entry name" value="Ribosomal_L13"/>
    <property type="match status" value="1"/>
</dbReference>
<dbReference type="PANTHER" id="PTHR11545:SF2">
    <property type="entry name" value="LARGE RIBOSOMAL SUBUNIT PROTEIN UL13M"/>
    <property type="match status" value="1"/>
</dbReference>
<evidence type="ECO:0000313" key="6">
    <source>
        <dbReference type="Proteomes" id="UP000176377"/>
    </source>
</evidence>
<keyword evidence="3" id="KW-0687">Ribonucleoprotein</keyword>
<dbReference type="Proteomes" id="UP000176377">
    <property type="component" value="Unassembled WGS sequence"/>
</dbReference>
<dbReference type="PIRSF" id="PIRSF002181">
    <property type="entry name" value="Ribosomal_L13"/>
    <property type="match status" value="1"/>
</dbReference>
<dbReference type="InterPro" id="IPR005822">
    <property type="entry name" value="Ribosomal_uL13"/>
</dbReference>
<gene>
    <name evidence="5" type="ORF">A2765_00885</name>
</gene>
<evidence type="ECO:0000256" key="2">
    <source>
        <dbReference type="ARBA" id="ARBA00022980"/>
    </source>
</evidence>
<comment type="caution">
    <text evidence="5">The sequence shown here is derived from an EMBL/GenBank/DDBJ whole genome shotgun (WGS) entry which is preliminary data.</text>
</comment>
<sequence length="121" mass="13291">MAAPVIQRKYEIDAAGKSIGRVATEAAKALMGKTSADYTPHIASIVHVTVANTKKMRITEKKRLGKKYTHYSGHPGGLKIESLSTLIGRRGPGEAVRHAVQRMLPRNTMLNGRMKRLIITD</sequence>
<proteinExistence type="inferred from homology"/>
<protein>
    <recommendedName>
        <fullName evidence="4">50S ribosomal protein L13</fullName>
    </recommendedName>
</protein>
<dbReference type="GO" id="GO:0022625">
    <property type="term" value="C:cytosolic large ribosomal subunit"/>
    <property type="evidence" value="ECO:0007669"/>
    <property type="project" value="TreeGrafter"/>
</dbReference>
<evidence type="ECO:0000256" key="1">
    <source>
        <dbReference type="ARBA" id="ARBA00006227"/>
    </source>
</evidence>
<accession>A0A1F6DF09</accession>
<dbReference type="AlphaFoldDB" id="A0A1F6DF09"/>
<name>A0A1F6DF09_9BACT</name>
<dbReference type="GO" id="GO:0006412">
    <property type="term" value="P:translation"/>
    <property type="evidence" value="ECO:0007669"/>
    <property type="project" value="InterPro"/>
</dbReference>